<name>A0A392TKC0_9FABA</name>
<protein>
    <recommendedName>
        <fullName evidence="3">Reverse transcriptase domain-containing protein</fullName>
    </recommendedName>
</protein>
<dbReference type="Proteomes" id="UP000265520">
    <property type="component" value="Unassembled WGS sequence"/>
</dbReference>
<accession>A0A392TKC0</accession>
<feature type="non-terminal residue" evidence="1">
    <location>
        <position position="62"/>
    </location>
</feature>
<evidence type="ECO:0000313" key="2">
    <source>
        <dbReference type="Proteomes" id="UP000265520"/>
    </source>
</evidence>
<evidence type="ECO:0008006" key="3">
    <source>
        <dbReference type="Google" id="ProtNLM"/>
    </source>
</evidence>
<comment type="caution">
    <text evidence="1">The sequence shown here is derived from an EMBL/GenBank/DDBJ whole genome shotgun (WGS) entry which is preliminary data.</text>
</comment>
<sequence>MSALKEEIPIPGEVLEILQDFNELIVDELPNDLPPMRDIQHQIDLISGSSLPNLPHYRMSPK</sequence>
<organism evidence="1 2">
    <name type="scientific">Trifolium medium</name>
    <dbReference type="NCBI Taxonomy" id="97028"/>
    <lineage>
        <taxon>Eukaryota</taxon>
        <taxon>Viridiplantae</taxon>
        <taxon>Streptophyta</taxon>
        <taxon>Embryophyta</taxon>
        <taxon>Tracheophyta</taxon>
        <taxon>Spermatophyta</taxon>
        <taxon>Magnoliopsida</taxon>
        <taxon>eudicotyledons</taxon>
        <taxon>Gunneridae</taxon>
        <taxon>Pentapetalae</taxon>
        <taxon>rosids</taxon>
        <taxon>fabids</taxon>
        <taxon>Fabales</taxon>
        <taxon>Fabaceae</taxon>
        <taxon>Papilionoideae</taxon>
        <taxon>50 kb inversion clade</taxon>
        <taxon>NPAAA clade</taxon>
        <taxon>Hologalegina</taxon>
        <taxon>IRL clade</taxon>
        <taxon>Trifolieae</taxon>
        <taxon>Trifolium</taxon>
    </lineage>
</organism>
<keyword evidence="2" id="KW-1185">Reference proteome</keyword>
<dbReference type="EMBL" id="LXQA010599737">
    <property type="protein sequence ID" value="MCI61422.1"/>
    <property type="molecule type" value="Genomic_DNA"/>
</dbReference>
<reference evidence="1 2" key="1">
    <citation type="journal article" date="2018" name="Front. Plant Sci.">
        <title>Red Clover (Trifolium pratense) and Zigzag Clover (T. medium) - A Picture of Genomic Similarities and Differences.</title>
        <authorList>
            <person name="Dluhosova J."/>
            <person name="Istvanek J."/>
            <person name="Nedelnik J."/>
            <person name="Repkova J."/>
        </authorList>
    </citation>
    <scope>NUCLEOTIDE SEQUENCE [LARGE SCALE GENOMIC DNA]</scope>
    <source>
        <strain evidence="2">cv. 10/8</strain>
        <tissue evidence="1">Leaf</tissue>
    </source>
</reference>
<proteinExistence type="predicted"/>
<dbReference type="AlphaFoldDB" id="A0A392TKC0"/>
<evidence type="ECO:0000313" key="1">
    <source>
        <dbReference type="EMBL" id="MCI61422.1"/>
    </source>
</evidence>